<proteinExistence type="predicted"/>
<sequence length="154" mass="16463">MTSTAATAAGASTPVPDWFDSDIADFPDPVDLTDRDWQHLEKQLEQCFFLAFAALMLMMMHTNSDQWSKARLQNSASSRSAGTGPGNAGGAALLPLLTTQSAVPIGFPRTVGELLTLSGFSAIQLLRAYKQPIPSNPTPESSRRALARFIGAPI</sequence>
<dbReference type="EMBL" id="DF849300">
    <property type="protein sequence ID" value="GAT56507.1"/>
    <property type="molecule type" value="Genomic_DNA"/>
</dbReference>
<keyword evidence="2" id="KW-1185">Reference proteome</keyword>
<name>A0ABQ0LZM2_MYCCL</name>
<evidence type="ECO:0000313" key="2">
    <source>
        <dbReference type="Proteomes" id="UP000815677"/>
    </source>
</evidence>
<organism evidence="1 2">
    <name type="scientific">Mycena chlorophos</name>
    <name type="common">Agaric fungus</name>
    <name type="synonym">Agaricus chlorophos</name>
    <dbReference type="NCBI Taxonomy" id="658473"/>
    <lineage>
        <taxon>Eukaryota</taxon>
        <taxon>Fungi</taxon>
        <taxon>Dikarya</taxon>
        <taxon>Basidiomycota</taxon>
        <taxon>Agaricomycotina</taxon>
        <taxon>Agaricomycetes</taxon>
        <taxon>Agaricomycetidae</taxon>
        <taxon>Agaricales</taxon>
        <taxon>Marasmiineae</taxon>
        <taxon>Mycenaceae</taxon>
        <taxon>Mycena</taxon>
    </lineage>
</organism>
<reference evidence="1" key="1">
    <citation type="submission" date="2014-09" db="EMBL/GenBank/DDBJ databases">
        <title>Genome sequence of the luminous mushroom Mycena chlorophos for searching fungal bioluminescence genes.</title>
        <authorList>
            <person name="Tanaka Y."/>
            <person name="Kasuga D."/>
            <person name="Oba Y."/>
            <person name="Hase S."/>
            <person name="Sato K."/>
            <person name="Oba Y."/>
            <person name="Sakakibara Y."/>
        </authorList>
    </citation>
    <scope>NUCLEOTIDE SEQUENCE</scope>
</reference>
<dbReference type="Proteomes" id="UP000815677">
    <property type="component" value="Unassembled WGS sequence"/>
</dbReference>
<evidence type="ECO:0000313" key="1">
    <source>
        <dbReference type="EMBL" id="GAT56507.1"/>
    </source>
</evidence>
<gene>
    <name evidence="1" type="ORF">MCHLO_13152</name>
</gene>
<accession>A0ABQ0LZM2</accession>
<protein>
    <submittedName>
        <fullName evidence="1">Uncharacterized protein</fullName>
    </submittedName>
</protein>